<feature type="signal peptide" evidence="1">
    <location>
        <begin position="1"/>
        <end position="20"/>
    </location>
</feature>
<evidence type="ECO:0000313" key="2">
    <source>
        <dbReference type="EMBL" id="KAJ7099983.1"/>
    </source>
</evidence>
<organism evidence="2 3">
    <name type="scientific">Mycena belliarum</name>
    <dbReference type="NCBI Taxonomy" id="1033014"/>
    <lineage>
        <taxon>Eukaryota</taxon>
        <taxon>Fungi</taxon>
        <taxon>Dikarya</taxon>
        <taxon>Basidiomycota</taxon>
        <taxon>Agaricomycotina</taxon>
        <taxon>Agaricomycetes</taxon>
        <taxon>Agaricomycetidae</taxon>
        <taxon>Agaricales</taxon>
        <taxon>Marasmiineae</taxon>
        <taxon>Mycenaceae</taxon>
        <taxon>Mycena</taxon>
    </lineage>
</organism>
<reference evidence="2" key="1">
    <citation type="submission" date="2023-03" db="EMBL/GenBank/DDBJ databases">
        <title>Massive genome expansion in bonnet fungi (Mycena s.s.) driven by repeated elements and novel gene families across ecological guilds.</title>
        <authorList>
            <consortium name="Lawrence Berkeley National Laboratory"/>
            <person name="Harder C.B."/>
            <person name="Miyauchi S."/>
            <person name="Viragh M."/>
            <person name="Kuo A."/>
            <person name="Thoen E."/>
            <person name="Andreopoulos B."/>
            <person name="Lu D."/>
            <person name="Skrede I."/>
            <person name="Drula E."/>
            <person name="Henrissat B."/>
            <person name="Morin E."/>
            <person name="Kohler A."/>
            <person name="Barry K."/>
            <person name="LaButti K."/>
            <person name="Morin E."/>
            <person name="Salamov A."/>
            <person name="Lipzen A."/>
            <person name="Mereny Z."/>
            <person name="Hegedus B."/>
            <person name="Baldrian P."/>
            <person name="Stursova M."/>
            <person name="Weitz H."/>
            <person name="Taylor A."/>
            <person name="Grigoriev I.V."/>
            <person name="Nagy L.G."/>
            <person name="Martin F."/>
            <person name="Kauserud H."/>
        </authorList>
    </citation>
    <scope>NUCLEOTIDE SEQUENCE</scope>
    <source>
        <strain evidence="2">CBHHK173m</strain>
    </source>
</reference>
<evidence type="ECO:0008006" key="4">
    <source>
        <dbReference type="Google" id="ProtNLM"/>
    </source>
</evidence>
<name>A0AAD6UDM0_9AGAR</name>
<dbReference type="Proteomes" id="UP001222325">
    <property type="component" value="Unassembled WGS sequence"/>
</dbReference>
<evidence type="ECO:0000256" key="1">
    <source>
        <dbReference type="SAM" id="SignalP"/>
    </source>
</evidence>
<dbReference type="AlphaFoldDB" id="A0AAD6UDM0"/>
<accession>A0AAD6UDM0</accession>
<protein>
    <recommendedName>
        <fullName evidence="4">Secreted protein</fullName>
    </recommendedName>
</protein>
<proteinExistence type="predicted"/>
<keyword evidence="1" id="KW-0732">Signal</keyword>
<feature type="chain" id="PRO_5041965703" description="Secreted protein" evidence="1">
    <location>
        <begin position="21"/>
        <end position="148"/>
    </location>
</feature>
<dbReference type="EMBL" id="JARJCN010000006">
    <property type="protein sequence ID" value="KAJ7099983.1"/>
    <property type="molecule type" value="Genomic_DNA"/>
</dbReference>
<comment type="caution">
    <text evidence="2">The sequence shown here is derived from an EMBL/GenBank/DDBJ whole genome shotgun (WGS) entry which is preliminary data.</text>
</comment>
<keyword evidence="3" id="KW-1185">Reference proteome</keyword>
<sequence>MHFPPSLFPVFLLLSLCTRSLCPARLLSLLPFDLYPLPPLHSLPQLCSLPHCGHCRDPLMHECGLCIWCVFPFSLIPGSCSTSRPNSARALQHVTSAFNANGAPLDALWACSTRRWCGSGILVFLPPHSVLVSLRQTLQCNKLVPRSL</sequence>
<evidence type="ECO:0000313" key="3">
    <source>
        <dbReference type="Proteomes" id="UP001222325"/>
    </source>
</evidence>
<gene>
    <name evidence="2" type="ORF">B0H15DRAFT_818277</name>
</gene>